<comment type="caution">
    <text evidence="1">The sequence shown here is derived from an EMBL/GenBank/DDBJ whole genome shotgun (WGS) entry which is preliminary data.</text>
</comment>
<sequence length="100" mass="11451">MPDKFRGRLDMNLLVNSGQRKKPFTVTAFIWKLIKDQSFVSCLLEPAWARRGKQLTMWHFIVSGLNLGLFRDELVTDSVGKRFATVAVNCSQLTILLMFS</sequence>
<dbReference type="Proteomes" id="UP001352852">
    <property type="component" value="Unassembled WGS sequence"/>
</dbReference>
<accession>A0ABU7E380</accession>
<dbReference type="EMBL" id="JAHUTJ010043723">
    <property type="protein sequence ID" value="MED6281721.1"/>
    <property type="molecule type" value="Genomic_DNA"/>
</dbReference>
<reference evidence="1 2" key="1">
    <citation type="submission" date="2021-06" db="EMBL/GenBank/DDBJ databases">
        <authorList>
            <person name="Palmer J.M."/>
        </authorList>
    </citation>
    <scope>NUCLEOTIDE SEQUENCE [LARGE SCALE GENOMIC DNA]</scope>
    <source>
        <strain evidence="1 2">CL_MEX2019</strain>
        <tissue evidence="1">Muscle</tissue>
    </source>
</reference>
<organism evidence="1 2">
    <name type="scientific">Characodon lateralis</name>
    <dbReference type="NCBI Taxonomy" id="208331"/>
    <lineage>
        <taxon>Eukaryota</taxon>
        <taxon>Metazoa</taxon>
        <taxon>Chordata</taxon>
        <taxon>Craniata</taxon>
        <taxon>Vertebrata</taxon>
        <taxon>Euteleostomi</taxon>
        <taxon>Actinopterygii</taxon>
        <taxon>Neopterygii</taxon>
        <taxon>Teleostei</taxon>
        <taxon>Neoteleostei</taxon>
        <taxon>Acanthomorphata</taxon>
        <taxon>Ovalentaria</taxon>
        <taxon>Atherinomorphae</taxon>
        <taxon>Cyprinodontiformes</taxon>
        <taxon>Goodeidae</taxon>
        <taxon>Characodon</taxon>
    </lineage>
</organism>
<protein>
    <submittedName>
        <fullName evidence="1">Uncharacterized protein</fullName>
    </submittedName>
</protein>
<evidence type="ECO:0000313" key="2">
    <source>
        <dbReference type="Proteomes" id="UP001352852"/>
    </source>
</evidence>
<proteinExistence type="predicted"/>
<gene>
    <name evidence="1" type="ORF">CHARACLAT_024613</name>
</gene>
<keyword evidence="2" id="KW-1185">Reference proteome</keyword>
<evidence type="ECO:0000313" key="1">
    <source>
        <dbReference type="EMBL" id="MED6281721.1"/>
    </source>
</evidence>
<name>A0ABU7E380_9TELE</name>